<dbReference type="GO" id="GO:0016491">
    <property type="term" value="F:oxidoreductase activity"/>
    <property type="evidence" value="ECO:0007669"/>
    <property type="project" value="InterPro"/>
</dbReference>
<protein>
    <submittedName>
        <fullName evidence="3">Glutamate synthase (NADPH), homotetrameric</fullName>
    </submittedName>
</protein>
<dbReference type="InterPro" id="IPR006004">
    <property type="entry name" value="SudA-like"/>
</dbReference>
<evidence type="ECO:0000313" key="3">
    <source>
        <dbReference type="EMBL" id="ACR80510.1"/>
    </source>
</evidence>
<dbReference type="InterPro" id="IPR023753">
    <property type="entry name" value="FAD/NAD-binding_dom"/>
</dbReference>
<feature type="domain" description="FAD/NAD(P)-binding" evidence="1">
    <location>
        <begin position="142"/>
        <end position="448"/>
    </location>
</feature>
<dbReference type="Gene3D" id="1.10.1060.10">
    <property type="entry name" value="Alpha-helical ferredoxin"/>
    <property type="match status" value="1"/>
</dbReference>
<dbReference type="AlphaFoldDB" id="C5CFS6"/>
<dbReference type="InterPro" id="IPR036188">
    <property type="entry name" value="FAD/NAD-bd_sf"/>
</dbReference>
<dbReference type="PANTHER" id="PTHR42783">
    <property type="entry name" value="GLUTAMATE SYNTHASE [NADPH] SMALL CHAIN"/>
    <property type="match status" value="1"/>
</dbReference>
<name>C5CFS6_KOSOT</name>
<reference evidence="3 4" key="2">
    <citation type="journal article" date="2011" name="J. Bacteriol.">
        <title>Genome Sequence of Kosmotoga olearia Strain TBF 19.5.1, a Thermophilic Bacterium with a Wide Growth Temperature Range, Isolated from the Troll B Oil Platform in the North Sea.</title>
        <authorList>
            <person name="Swithers K.S."/>
            <person name="Dipippo J.L."/>
            <person name="Bruce D.C."/>
            <person name="Detter C."/>
            <person name="Tapia R."/>
            <person name="Han S."/>
            <person name="Goodwin L.A."/>
            <person name="Han J."/>
            <person name="Woyke T."/>
            <person name="Pitluck S."/>
            <person name="Pennacchio L."/>
            <person name="Nolan M."/>
            <person name="Mikhailova N."/>
            <person name="Land M.L."/>
            <person name="Nesbo C.L."/>
            <person name="Gogarten J.P."/>
            <person name="Noll K.M."/>
        </authorList>
    </citation>
    <scope>NUCLEOTIDE SEQUENCE [LARGE SCALE GENOMIC DNA]</scope>
    <source>
        <strain evidence="4">ATCC BAA-1733 / DSM 21960 / TBF 19.5.1</strain>
    </source>
</reference>
<dbReference type="Pfam" id="PF07992">
    <property type="entry name" value="Pyr_redox_2"/>
    <property type="match status" value="1"/>
</dbReference>
<dbReference type="Proteomes" id="UP000002382">
    <property type="component" value="Chromosome"/>
</dbReference>
<dbReference type="KEGG" id="kol:Kole_1828"/>
<dbReference type="PRINTS" id="PR00419">
    <property type="entry name" value="ADXRDTASE"/>
</dbReference>
<gene>
    <name evidence="3" type="ordered locus">Kole_1828</name>
</gene>
<dbReference type="EMBL" id="CP001634">
    <property type="protein sequence ID" value="ACR80510.1"/>
    <property type="molecule type" value="Genomic_DNA"/>
</dbReference>
<dbReference type="eggNOG" id="COG0493">
    <property type="taxonomic scope" value="Bacteria"/>
</dbReference>
<dbReference type="HOGENOM" id="CLU_000422_3_3_0"/>
<organism evidence="3 4">
    <name type="scientific">Kosmotoga olearia (strain ATCC BAA-1733 / DSM 21960 / TBF 19.5.1)</name>
    <dbReference type="NCBI Taxonomy" id="521045"/>
    <lineage>
        <taxon>Bacteria</taxon>
        <taxon>Thermotogati</taxon>
        <taxon>Thermotogota</taxon>
        <taxon>Thermotogae</taxon>
        <taxon>Kosmotogales</taxon>
        <taxon>Kosmotogaceae</taxon>
        <taxon>Kosmotoga</taxon>
    </lineage>
</organism>
<dbReference type="Pfam" id="PF14691">
    <property type="entry name" value="Fer4_20"/>
    <property type="match status" value="1"/>
</dbReference>
<evidence type="ECO:0000259" key="1">
    <source>
        <dbReference type="Pfam" id="PF07992"/>
    </source>
</evidence>
<proteinExistence type="predicted"/>
<dbReference type="Gene3D" id="3.50.50.60">
    <property type="entry name" value="FAD/NAD(P)-binding domain"/>
    <property type="match status" value="2"/>
</dbReference>
<dbReference type="InterPro" id="IPR028261">
    <property type="entry name" value="DPD_II"/>
</dbReference>
<dbReference type="GO" id="GO:0051536">
    <property type="term" value="F:iron-sulfur cluster binding"/>
    <property type="evidence" value="ECO:0007669"/>
    <property type="project" value="InterPro"/>
</dbReference>
<feature type="domain" description="Dihydroprymidine dehydrogenase" evidence="2">
    <location>
        <begin position="18"/>
        <end position="126"/>
    </location>
</feature>
<keyword evidence="4" id="KW-1185">Reference proteome</keyword>
<evidence type="ECO:0000313" key="4">
    <source>
        <dbReference type="Proteomes" id="UP000002382"/>
    </source>
</evidence>
<dbReference type="NCBIfam" id="TIGR01316">
    <property type="entry name" value="gltA"/>
    <property type="match status" value="1"/>
</dbReference>
<sequence>MSRPKKVPMPELPPHERIVSFKEVALGYTEEQAVVEAQRCLQCKVPLCIQGCPVGIDIPGFIRAISERDFDSGIKILKDSNSLPAITGRVCPQEKQCEAKCVLGKIKGTEPVAIGRMERFLADMDLKACPKSVQRVRKNKGNVAVIGAGPAGLTVAGDLAKLGYEVTVFEAFHKAGGVLVYGIPEFRLPKDIVQKEVEYVQSLGVKFVYNQIIGRTIPFEELRNEYDAIFIGIGAGAPRFMGIPGSNLNNIYSASEFLTRVNLMRANRFPEYDTPVKISDRVAVIGAGNVSMDAARTAKRLGAKEVTIIYRRSEAEMPARLEEYHHALEEEIKFFWLTQPVEYIGDINNNVRKMRCVRMELGSPDESGRRRPIPIEGSEFEIEIDLVIEAIGQKANAVLKTGFPGLKLNRWGYIDADPETGQTNLEGVFAGGDIVTGAATVIEAMGAGKKAAKAIGEYLLKASKAG</sequence>
<dbReference type="InterPro" id="IPR009051">
    <property type="entry name" value="Helical_ferredxn"/>
</dbReference>
<dbReference type="PANTHER" id="PTHR42783:SF3">
    <property type="entry name" value="GLUTAMATE SYNTHASE [NADPH] SMALL CHAIN-RELATED"/>
    <property type="match status" value="1"/>
</dbReference>
<dbReference type="SUPFAM" id="SSF51971">
    <property type="entry name" value="Nucleotide-binding domain"/>
    <property type="match status" value="2"/>
</dbReference>
<reference evidence="3 4" key="1">
    <citation type="submission" date="2009-06" db="EMBL/GenBank/DDBJ databases">
        <title>Complete sequence of Thermotogales bacterium TBF 19.5.1.</title>
        <authorList>
            <consortium name="US DOE Joint Genome Institute"/>
            <person name="Lucas S."/>
            <person name="Copeland A."/>
            <person name="Lapidus A."/>
            <person name="Glavina del Rio T."/>
            <person name="Tice H."/>
            <person name="Bruce D."/>
            <person name="Goodwin L."/>
            <person name="Pitluck S."/>
            <person name="Chertkov O."/>
            <person name="Brettin T."/>
            <person name="Detter J.C."/>
            <person name="Han C."/>
            <person name="Schmutz J."/>
            <person name="Larimer F."/>
            <person name="Land M."/>
            <person name="Hauser L."/>
            <person name="Kyrpides N."/>
            <person name="Ovchinnikova G."/>
            <person name="Noll K."/>
        </authorList>
    </citation>
    <scope>NUCLEOTIDE SEQUENCE [LARGE SCALE GENOMIC DNA]</scope>
    <source>
        <strain evidence="4">ATCC BAA-1733 / DSM 21960 / TBF 19.5.1</strain>
    </source>
</reference>
<evidence type="ECO:0000259" key="2">
    <source>
        <dbReference type="Pfam" id="PF14691"/>
    </source>
</evidence>
<dbReference type="STRING" id="521045.Kole_1828"/>
<accession>C5CFS6</accession>
<dbReference type="SUPFAM" id="SSF46548">
    <property type="entry name" value="alpha-helical ferredoxin"/>
    <property type="match status" value="1"/>
</dbReference>